<proteinExistence type="predicted"/>
<comment type="caution">
    <text evidence="1">The sequence shown here is derived from an EMBL/GenBank/DDBJ whole genome shotgun (WGS) entry which is preliminary data.</text>
</comment>
<dbReference type="Gene3D" id="1.10.3730.10">
    <property type="entry name" value="ProC C-terminal domain-like"/>
    <property type="match status" value="1"/>
</dbReference>
<reference evidence="1 3" key="1">
    <citation type="journal article" date="2018" name="Vet. Microbiol.">
        <title>Characterisation of Staphylococcus felis isolated from cats using whole genome sequencing.</title>
        <authorList>
            <person name="Worthing K."/>
            <person name="Pang S."/>
            <person name="Trott D.J."/>
            <person name="Abraham S."/>
            <person name="Coombs G.W."/>
            <person name="Jordan D."/>
            <person name="McIntyre L."/>
            <person name="Davies M.R."/>
            <person name="Norris J."/>
        </authorList>
    </citation>
    <scope>NUCLEOTIDE SEQUENCE [LARGE SCALE GENOMIC DNA]</scope>
    <source>
        <strain evidence="1 3">F9</strain>
    </source>
</reference>
<organism evidence="1 3">
    <name type="scientific">Staphylococcus felis</name>
    <dbReference type="NCBI Taxonomy" id="46127"/>
    <lineage>
        <taxon>Bacteria</taxon>
        <taxon>Bacillati</taxon>
        <taxon>Bacillota</taxon>
        <taxon>Bacilli</taxon>
        <taxon>Bacillales</taxon>
        <taxon>Staphylococcaceae</taxon>
        <taxon>Staphylococcus</taxon>
    </lineage>
</organism>
<sequence>GTTQAGLNALSEYDIEGIFEDCLKAAVTRSIELSSQDENES</sequence>
<gene>
    <name evidence="2" type="ORF">DOS83_08715</name>
    <name evidence="1" type="ORF">DOS83_13690</name>
</gene>
<name>A0A3E0IKQ8_9STAP</name>
<dbReference type="EMBL" id="QKXQ01000400">
    <property type="protein sequence ID" value="REH93546.1"/>
    <property type="molecule type" value="Genomic_DNA"/>
</dbReference>
<dbReference type="EMBL" id="QKXQ01000710">
    <property type="protein sequence ID" value="REH89049.1"/>
    <property type="molecule type" value="Genomic_DNA"/>
</dbReference>
<accession>A0A3E0IKQ8</accession>
<feature type="non-terminal residue" evidence="1">
    <location>
        <position position="1"/>
    </location>
</feature>
<protein>
    <submittedName>
        <fullName evidence="1">Pyrroline-5-carboxylate reductase</fullName>
    </submittedName>
</protein>
<evidence type="ECO:0000313" key="2">
    <source>
        <dbReference type="EMBL" id="REH93546.1"/>
    </source>
</evidence>
<evidence type="ECO:0000313" key="1">
    <source>
        <dbReference type="EMBL" id="REH89049.1"/>
    </source>
</evidence>
<dbReference type="AlphaFoldDB" id="A0A3E0IKQ8"/>
<dbReference type="SUPFAM" id="SSF48179">
    <property type="entry name" value="6-phosphogluconate dehydrogenase C-terminal domain-like"/>
    <property type="match status" value="1"/>
</dbReference>
<dbReference type="Proteomes" id="UP000256562">
    <property type="component" value="Unassembled WGS sequence"/>
</dbReference>
<dbReference type="InterPro" id="IPR008927">
    <property type="entry name" value="6-PGluconate_DH-like_C_sf"/>
</dbReference>
<evidence type="ECO:0000313" key="3">
    <source>
        <dbReference type="Proteomes" id="UP000256562"/>
    </source>
</evidence>